<evidence type="ECO:0000313" key="2">
    <source>
        <dbReference type="EMBL" id="KEQ69735.1"/>
    </source>
</evidence>
<feature type="compositionally biased region" description="Basic and acidic residues" evidence="1">
    <location>
        <begin position="219"/>
        <end position="228"/>
    </location>
</feature>
<dbReference type="AlphaFoldDB" id="A0A074W9G9"/>
<dbReference type="EMBL" id="KL584720">
    <property type="protein sequence ID" value="KEQ69735.1"/>
    <property type="molecule type" value="Genomic_DNA"/>
</dbReference>
<name>A0A074W9G9_9PEZI</name>
<dbReference type="GeneID" id="25415746"/>
<organism evidence="2 3">
    <name type="scientific">Aureobasidium namibiae CBS 147.97</name>
    <dbReference type="NCBI Taxonomy" id="1043004"/>
    <lineage>
        <taxon>Eukaryota</taxon>
        <taxon>Fungi</taxon>
        <taxon>Dikarya</taxon>
        <taxon>Ascomycota</taxon>
        <taxon>Pezizomycotina</taxon>
        <taxon>Dothideomycetes</taxon>
        <taxon>Dothideomycetidae</taxon>
        <taxon>Dothideales</taxon>
        <taxon>Saccotheciaceae</taxon>
        <taxon>Aureobasidium</taxon>
    </lineage>
</organism>
<dbReference type="RefSeq" id="XP_013423991.1">
    <property type="nucleotide sequence ID" value="XM_013568537.1"/>
</dbReference>
<protein>
    <submittedName>
        <fullName evidence="2">Uncharacterized protein</fullName>
    </submittedName>
</protein>
<feature type="region of interest" description="Disordered" evidence="1">
    <location>
        <begin position="219"/>
        <end position="239"/>
    </location>
</feature>
<sequence>MTHWEQHTPSRFEEMIIRPYVHSTELRAGTRHHDSSTSSSDGISVAATGATCYRPSSTASENVPSLDRSFRTVSTRTVDTDHSLKSSRQSSSTSGFGVARPQTGTLQCTFAFLGCHEEFTSASTWKTHCTSHFHSHPPPTRSQCPFCASQWEHFSAWEDRLDHISNHHRGQTIDAGYRVDYGLFRHLFRLRVVTPSQYQELERRGRCDGVGGVYLETSNSRRERREGAPRGWTSYRVGG</sequence>
<dbReference type="HOGENOM" id="CLU_1106928_0_0_1"/>
<keyword evidence="3" id="KW-1185">Reference proteome</keyword>
<accession>A0A074W9G9</accession>
<dbReference type="Proteomes" id="UP000027730">
    <property type="component" value="Unassembled WGS sequence"/>
</dbReference>
<feature type="region of interest" description="Disordered" evidence="1">
    <location>
        <begin position="77"/>
        <end position="99"/>
    </location>
</feature>
<evidence type="ECO:0000313" key="3">
    <source>
        <dbReference type="Proteomes" id="UP000027730"/>
    </source>
</evidence>
<dbReference type="STRING" id="1043004.A0A074W9G9"/>
<reference evidence="2 3" key="1">
    <citation type="journal article" date="2014" name="BMC Genomics">
        <title>Genome sequencing of four Aureobasidium pullulans varieties: biotechnological potential, stress tolerance, and description of new species.</title>
        <authorList>
            <person name="Gostin Ar C."/>
            <person name="Ohm R.A."/>
            <person name="Kogej T."/>
            <person name="Sonjak S."/>
            <person name="Turk M."/>
            <person name="Zajc J."/>
            <person name="Zalar P."/>
            <person name="Grube M."/>
            <person name="Sun H."/>
            <person name="Han J."/>
            <person name="Sharma A."/>
            <person name="Chiniquy J."/>
            <person name="Ngan C.Y."/>
            <person name="Lipzen A."/>
            <person name="Barry K."/>
            <person name="Grigoriev I.V."/>
            <person name="Gunde-Cimerman N."/>
        </authorList>
    </citation>
    <scope>NUCLEOTIDE SEQUENCE [LARGE SCALE GENOMIC DNA]</scope>
    <source>
        <strain evidence="2 3">CBS 147.97</strain>
    </source>
</reference>
<dbReference type="OrthoDB" id="409136at2759"/>
<evidence type="ECO:0000256" key="1">
    <source>
        <dbReference type="SAM" id="MobiDB-lite"/>
    </source>
</evidence>
<proteinExistence type="predicted"/>
<gene>
    <name evidence="2" type="ORF">M436DRAFT_75877</name>
</gene>